<dbReference type="InterPro" id="IPR039901">
    <property type="entry name" value="Kdotransferase"/>
</dbReference>
<comment type="caution">
    <text evidence="4">The sequence shown here is derived from an EMBL/GenBank/DDBJ whole genome shotgun (WGS) entry which is preliminary data.</text>
</comment>
<dbReference type="InterPro" id="IPR038107">
    <property type="entry name" value="Glycos_transf_N_sf"/>
</dbReference>
<gene>
    <name evidence="4" type="ORF">NDN08_000937</name>
</gene>
<evidence type="ECO:0000259" key="3">
    <source>
        <dbReference type="Pfam" id="PF04413"/>
    </source>
</evidence>
<dbReference type="GO" id="GO:0016740">
    <property type="term" value="F:transferase activity"/>
    <property type="evidence" value="ECO:0007669"/>
    <property type="project" value="UniProtKB-KW"/>
</dbReference>
<dbReference type="InterPro" id="IPR007507">
    <property type="entry name" value="Glycos_transf_N"/>
</dbReference>
<keyword evidence="5" id="KW-1185">Reference proteome</keyword>
<dbReference type="Proteomes" id="UP001157974">
    <property type="component" value="Unassembled WGS sequence"/>
</dbReference>
<dbReference type="Gene3D" id="3.40.50.11720">
    <property type="entry name" value="3-Deoxy-D-manno-octulosonic-acid transferase, N-terminal domain"/>
    <property type="match status" value="1"/>
</dbReference>
<dbReference type="SUPFAM" id="SSF53756">
    <property type="entry name" value="UDP-Glycosyltransferase/glycogen phosphorylase"/>
    <property type="match status" value="1"/>
</dbReference>
<dbReference type="GO" id="GO:0009245">
    <property type="term" value="P:lipid A biosynthetic process"/>
    <property type="evidence" value="ECO:0007669"/>
    <property type="project" value="TreeGrafter"/>
</dbReference>
<dbReference type="Gene3D" id="3.40.50.2000">
    <property type="entry name" value="Glycogen Phosphorylase B"/>
    <property type="match status" value="1"/>
</dbReference>
<keyword evidence="1" id="KW-0808">Transferase</keyword>
<evidence type="ECO:0000256" key="2">
    <source>
        <dbReference type="PIRSR" id="PIRSR639901-1"/>
    </source>
</evidence>
<dbReference type="PANTHER" id="PTHR42755:SF1">
    <property type="entry name" value="3-DEOXY-D-MANNO-OCTULOSONIC ACID TRANSFERASE, MITOCHONDRIAL-RELATED"/>
    <property type="match status" value="1"/>
</dbReference>
<reference evidence="4 5" key="1">
    <citation type="journal article" date="2023" name="Nat. Commun.">
        <title>Origin of minicircular mitochondrial genomes in red algae.</title>
        <authorList>
            <person name="Lee Y."/>
            <person name="Cho C.H."/>
            <person name="Lee Y.M."/>
            <person name="Park S.I."/>
            <person name="Yang J.H."/>
            <person name="West J.A."/>
            <person name="Bhattacharya D."/>
            <person name="Yoon H.S."/>
        </authorList>
    </citation>
    <scope>NUCLEOTIDE SEQUENCE [LARGE SCALE GENOMIC DNA]</scope>
    <source>
        <strain evidence="4 5">CCMP1338</strain>
        <tissue evidence="4">Whole cell</tissue>
    </source>
</reference>
<dbReference type="AlphaFoldDB" id="A0AAV8UQY1"/>
<evidence type="ECO:0000256" key="1">
    <source>
        <dbReference type="ARBA" id="ARBA00022679"/>
    </source>
</evidence>
<name>A0AAV8UQY1_9RHOD</name>
<evidence type="ECO:0000313" key="4">
    <source>
        <dbReference type="EMBL" id="KAJ8904419.1"/>
    </source>
</evidence>
<sequence length="427" mass="46468">MRRLALVSGASSLLSAPAQLVYDLCKGHFSAELIRSRLGLLNVPKSAAWFHASSVGECALAVAAASAINEAQLAADEDILSSALLTSWTNQGTVWARKRAAPQLNPGITVTAVDAVWNSPRAVRRLLQRTQPKAAFFVQSELWPSMISEASSFGCHLAVIDGRMSERSLRRWKYYASNVALDMMASFNVVIASSESHAARFKNLGATNVVVAPSLKFATAEEKTPQVDEELSAALESRKVWMAVSTHPGEAQVIIEAHRRVSQLFDKPPLLVLAPRYPEQCESIARSIDRNVMLRSKAGSPLPSTEVFIVDTLGELSIFFRHLDIAFIGNSLLANGKGHNFAEAAAEGCTILRGPNVADFEEMELQTGVPQSFIRVEDSASIAKAVHRLLLDPDSHREAGREIQDSVRRLGKQAKEAVVQNLVPLLN</sequence>
<dbReference type="EMBL" id="JAMWBK010000006">
    <property type="protein sequence ID" value="KAJ8904419.1"/>
    <property type="molecule type" value="Genomic_DNA"/>
</dbReference>
<proteinExistence type="predicted"/>
<dbReference type="PANTHER" id="PTHR42755">
    <property type="entry name" value="3-DEOXY-MANNO-OCTULOSONATE CYTIDYLYLTRANSFERASE"/>
    <property type="match status" value="1"/>
</dbReference>
<feature type="active site" description="Proton acceptor" evidence="2">
    <location>
        <position position="57"/>
    </location>
</feature>
<dbReference type="Pfam" id="PF04413">
    <property type="entry name" value="Glycos_transf_N"/>
    <property type="match status" value="1"/>
</dbReference>
<accession>A0AAV8UQY1</accession>
<protein>
    <recommendedName>
        <fullName evidence="3">3-deoxy-D-manno-octulosonic-acid transferase N-terminal domain-containing protein</fullName>
    </recommendedName>
</protein>
<feature type="domain" description="3-deoxy-D-manno-octulosonic-acid transferase N-terminal" evidence="3">
    <location>
        <begin position="34"/>
        <end position="218"/>
    </location>
</feature>
<evidence type="ECO:0000313" key="5">
    <source>
        <dbReference type="Proteomes" id="UP001157974"/>
    </source>
</evidence>
<organism evidence="4 5">
    <name type="scientific">Rhodosorus marinus</name>
    <dbReference type="NCBI Taxonomy" id="101924"/>
    <lineage>
        <taxon>Eukaryota</taxon>
        <taxon>Rhodophyta</taxon>
        <taxon>Stylonematophyceae</taxon>
        <taxon>Stylonematales</taxon>
        <taxon>Stylonemataceae</taxon>
        <taxon>Rhodosorus</taxon>
    </lineage>
</organism>
<dbReference type="GO" id="GO:0005886">
    <property type="term" value="C:plasma membrane"/>
    <property type="evidence" value="ECO:0007669"/>
    <property type="project" value="TreeGrafter"/>
</dbReference>